<proteinExistence type="predicted"/>
<dbReference type="SUPFAM" id="SSF51261">
    <property type="entry name" value="Duplicated hybrid motif"/>
    <property type="match status" value="1"/>
</dbReference>
<dbReference type="SUPFAM" id="SSF53955">
    <property type="entry name" value="Lysozyme-like"/>
    <property type="match status" value="1"/>
</dbReference>
<dbReference type="Gene3D" id="1.10.530.10">
    <property type="match status" value="1"/>
</dbReference>
<dbReference type="Gene3D" id="2.70.70.10">
    <property type="entry name" value="Glucose Permease (Domain IIA)"/>
    <property type="match status" value="1"/>
</dbReference>
<sequence length="389" mass="44663">MIPRLKQIFGNVSPNRLKAVAQTYTENMKTLSMDTCWVKAHFFAQTTIETGYTLNISENMNYRRERFEDIFPSNIFKGRWTKDGKWVSDRDKNGKRIYKDGMKKTLDMAYSITDIQKRKIVLANIAYANRNGNGDYYSGDGWRFRGSGLVQITGRENYSKIQHLINTKFKLNVDIMTNGADTLNGNDRIATLASMCYVYICLKRNPQNYCNNVRNTKSFSKVVGNNIKEKGKPSSWEQKQNSFNLETSKAFVIDQCNLSENKKSKDGQWHDPVDNPQIAVLTQKGHDNPANQVFGTTRGRAHQGIDLFALEGSNLYACLSGKVVITRNKDKVGHQYVVIEVSKKSQLEIFRKRRRSDYVKIDPINPEKRNDAAHKNEIRILTVEFPKTK</sequence>
<protein>
    <submittedName>
        <fullName evidence="1">Uncharacterized protein</fullName>
    </submittedName>
</protein>
<evidence type="ECO:0000313" key="2">
    <source>
        <dbReference type="Proteomes" id="UP000217431"/>
    </source>
</evidence>
<name>A0A0T7AP66_PREIN</name>
<evidence type="ECO:0000313" key="1">
    <source>
        <dbReference type="EMBL" id="BAU18856.1"/>
    </source>
</evidence>
<dbReference type="RefSeq" id="WP_096408697.1">
    <property type="nucleotide sequence ID" value="NZ_AP014598.1"/>
</dbReference>
<accession>A0A0T7AP66</accession>
<reference evidence="1 2" key="1">
    <citation type="journal article" date="2016" name="DNA Res.">
        <title>The complete genome sequencing of Prevotella intermedia strain OMA14 and a subsequent fine-scale, intra-species genomic comparison reveal an unusual amplification of conjugative and mobile transposons and identify a novel Prevotella-lineage-specific repeat.</title>
        <authorList>
            <person name="Naito M."/>
            <person name="Ogura Y."/>
            <person name="Itoh T."/>
            <person name="Shoji M."/>
            <person name="Okamoto M."/>
            <person name="Hayashi T."/>
            <person name="Nakayama K."/>
        </authorList>
    </citation>
    <scope>NUCLEOTIDE SEQUENCE [LARGE SCALE GENOMIC DNA]</scope>
    <source>
        <strain evidence="1 2">OMA14</strain>
    </source>
</reference>
<dbReference type="EMBL" id="AP014598">
    <property type="protein sequence ID" value="BAU18856.1"/>
    <property type="molecule type" value="Genomic_DNA"/>
</dbReference>
<dbReference type="Proteomes" id="UP000217431">
    <property type="component" value="Chromosome II"/>
</dbReference>
<dbReference type="AlphaFoldDB" id="A0A0T7AP66"/>
<organism evidence="1 2">
    <name type="scientific">Prevotella intermedia</name>
    <dbReference type="NCBI Taxonomy" id="28131"/>
    <lineage>
        <taxon>Bacteria</taxon>
        <taxon>Pseudomonadati</taxon>
        <taxon>Bacteroidota</taxon>
        <taxon>Bacteroidia</taxon>
        <taxon>Bacteroidales</taxon>
        <taxon>Prevotellaceae</taxon>
        <taxon>Prevotella</taxon>
    </lineage>
</organism>
<dbReference type="InterPro" id="IPR011055">
    <property type="entry name" value="Dup_hybrid_motif"/>
</dbReference>
<dbReference type="InterPro" id="IPR023346">
    <property type="entry name" value="Lysozyme-like_dom_sf"/>
</dbReference>
<gene>
    <name evidence="1" type="ORF">PIOMA14_II_0351</name>
</gene>